<proteinExistence type="predicted"/>
<comment type="caution">
    <text evidence="1">The sequence shown here is derived from an EMBL/GenBank/DDBJ whole genome shotgun (WGS) entry which is preliminary data.</text>
</comment>
<evidence type="ECO:0000313" key="1">
    <source>
        <dbReference type="EMBL" id="GAG47195.1"/>
    </source>
</evidence>
<protein>
    <submittedName>
        <fullName evidence="1">Uncharacterized protein</fullName>
    </submittedName>
</protein>
<dbReference type="AlphaFoldDB" id="X0XV26"/>
<dbReference type="EMBL" id="BARS01059672">
    <property type="protein sequence ID" value="GAG47195.1"/>
    <property type="molecule type" value="Genomic_DNA"/>
</dbReference>
<accession>X0XV26</accession>
<name>X0XV26_9ZZZZ</name>
<feature type="non-terminal residue" evidence="1">
    <location>
        <position position="1"/>
    </location>
</feature>
<organism evidence="1">
    <name type="scientific">marine sediment metagenome</name>
    <dbReference type="NCBI Taxonomy" id="412755"/>
    <lineage>
        <taxon>unclassified sequences</taxon>
        <taxon>metagenomes</taxon>
        <taxon>ecological metagenomes</taxon>
    </lineage>
</organism>
<reference evidence="1" key="1">
    <citation type="journal article" date="2014" name="Front. Microbiol.">
        <title>High frequency of phylogenetically diverse reductive dehalogenase-homologous genes in deep subseafloor sedimentary metagenomes.</title>
        <authorList>
            <person name="Kawai M."/>
            <person name="Futagami T."/>
            <person name="Toyoda A."/>
            <person name="Takaki Y."/>
            <person name="Nishi S."/>
            <person name="Hori S."/>
            <person name="Arai W."/>
            <person name="Tsubouchi T."/>
            <person name="Morono Y."/>
            <person name="Uchiyama I."/>
            <person name="Ito T."/>
            <person name="Fujiyama A."/>
            <person name="Inagaki F."/>
            <person name="Takami H."/>
        </authorList>
    </citation>
    <scope>NUCLEOTIDE SEQUENCE</scope>
    <source>
        <strain evidence="1">Expedition CK06-06</strain>
    </source>
</reference>
<gene>
    <name evidence="1" type="ORF">S01H1_86274</name>
</gene>
<sequence>VRWFVQKSCMGLYPRYRALADRGAWWAAAWEGGAV</sequence>
<feature type="non-terminal residue" evidence="1">
    <location>
        <position position="35"/>
    </location>
</feature>